<evidence type="ECO:0000313" key="2">
    <source>
        <dbReference type="EMBL" id="PQJ27604.1"/>
    </source>
</evidence>
<name>A0A2S7TZP2_9BACT</name>
<accession>A0A2S7TZP2</accession>
<comment type="caution">
    <text evidence="2">The sequence shown here is derived from an EMBL/GenBank/DDBJ whole genome shotgun (WGS) entry which is preliminary data.</text>
</comment>
<keyword evidence="1" id="KW-0812">Transmembrane</keyword>
<organism evidence="2 3">
    <name type="scientific">Rubritalea profundi</name>
    <dbReference type="NCBI Taxonomy" id="1658618"/>
    <lineage>
        <taxon>Bacteria</taxon>
        <taxon>Pseudomonadati</taxon>
        <taxon>Verrucomicrobiota</taxon>
        <taxon>Verrucomicrobiia</taxon>
        <taxon>Verrucomicrobiales</taxon>
        <taxon>Rubritaleaceae</taxon>
        <taxon>Rubritalea</taxon>
    </lineage>
</organism>
<keyword evidence="3" id="KW-1185">Reference proteome</keyword>
<proteinExistence type="predicted"/>
<evidence type="ECO:0000313" key="3">
    <source>
        <dbReference type="Proteomes" id="UP000239907"/>
    </source>
</evidence>
<feature type="transmembrane region" description="Helical" evidence="1">
    <location>
        <begin position="16"/>
        <end position="37"/>
    </location>
</feature>
<keyword evidence="1" id="KW-0472">Membrane</keyword>
<dbReference type="Proteomes" id="UP000239907">
    <property type="component" value="Unassembled WGS sequence"/>
</dbReference>
<dbReference type="AlphaFoldDB" id="A0A2S7TZP2"/>
<sequence>MPKSNAIASKSRSDRALLIVFFLMCTAASIGLTLWLLQDEIRLPSLSAKARKQVPQPEQYETLKKDIEIRKSRLAQSYNAAQNDAEREVVLSESRILLESILPKMMRCWLGTQWDFNGTTETPGNGKIACGYFVNTIMRDAGFSLPRIKLSQQPSQTILGAFVPRDSMSIRTGMDYSAFHELILSKAAGIYIVGLDKHVGFIVHDGSELHFIHSSGRAPWCVVDETKENAVALQNSHYRVIGNVTAQTKTLKKWLLDESVYSAN</sequence>
<evidence type="ECO:0000256" key="1">
    <source>
        <dbReference type="SAM" id="Phobius"/>
    </source>
</evidence>
<dbReference type="EMBL" id="MQWA01000001">
    <property type="protein sequence ID" value="PQJ27604.1"/>
    <property type="molecule type" value="Genomic_DNA"/>
</dbReference>
<reference evidence="2 3" key="1">
    <citation type="submission" date="2016-12" db="EMBL/GenBank/DDBJ databases">
        <title>Study of bacterial adaptation to deep sea.</title>
        <authorList>
            <person name="Song J."/>
            <person name="Yoshizawa S."/>
            <person name="Kogure K."/>
        </authorList>
    </citation>
    <scope>NUCLEOTIDE SEQUENCE [LARGE SCALE GENOMIC DNA]</scope>
    <source>
        <strain evidence="2 3">SAORIC-165</strain>
    </source>
</reference>
<dbReference type="OrthoDB" id="193482at2"/>
<protein>
    <submittedName>
        <fullName evidence="2">Uncharacterized protein</fullName>
    </submittedName>
</protein>
<gene>
    <name evidence="2" type="ORF">BSZ32_03235</name>
</gene>
<dbReference type="RefSeq" id="WP_105042095.1">
    <property type="nucleotide sequence ID" value="NZ_MQWA01000001.1"/>
</dbReference>
<keyword evidence="1" id="KW-1133">Transmembrane helix</keyword>
<dbReference type="Gene3D" id="3.90.1720.10">
    <property type="entry name" value="endopeptidase domain like (from Nostoc punctiforme)"/>
    <property type="match status" value="1"/>
</dbReference>